<dbReference type="CDD" id="cd05827">
    <property type="entry name" value="Sortase_C"/>
    <property type="match status" value="1"/>
</dbReference>
<evidence type="ECO:0000256" key="2">
    <source>
        <dbReference type="PIRSR" id="PIRSR605754-1"/>
    </source>
</evidence>
<dbReference type="InterPro" id="IPR005754">
    <property type="entry name" value="Sortase"/>
</dbReference>
<dbReference type="SUPFAM" id="SSF63817">
    <property type="entry name" value="Sortase"/>
    <property type="match status" value="1"/>
</dbReference>
<keyword evidence="3" id="KW-1133">Transmembrane helix</keyword>
<name>A0A7M1R1K2_9ACTO</name>
<dbReference type="Pfam" id="PF04203">
    <property type="entry name" value="Sortase"/>
    <property type="match status" value="1"/>
</dbReference>
<feature type="active site" description="Proton donor/acceptor" evidence="2">
    <location>
        <position position="168"/>
    </location>
</feature>
<keyword evidence="3" id="KW-0472">Membrane</keyword>
<dbReference type="NCBIfam" id="NF033745">
    <property type="entry name" value="class_C_sortase"/>
    <property type="match status" value="1"/>
</dbReference>
<dbReference type="InterPro" id="IPR042002">
    <property type="entry name" value="Sortase_C"/>
</dbReference>
<keyword evidence="1" id="KW-0378">Hydrolase</keyword>
<protein>
    <submittedName>
        <fullName evidence="4">Class C sortase</fullName>
    </submittedName>
</protein>
<feature type="transmembrane region" description="Helical" evidence="3">
    <location>
        <begin position="21"/>
        <end position="40"/>
    </location>
</feature>
<reference evidence="4 5" key="1">
    <citation type="submission" date="2020-10" db="EMBL/GenBank/DDBJ databases">
        <title>Trueperella pecoris sp. nov. isolated from bovine and porcine specimens.</title>
        <authorList>
            <person name="Schoenecker L."/>
            <person name="Schnydrig P."/>
            <person name="Brodard I."/>
            <person name="Thomann A."/>
            <person name="Hemphill A."/>
            <person name="Rodriguez-Campos S."/>
            <person name="Perreten V."/>
            <person name="Jores J."/>
            <person name="Kittl S."/>
        </authorList>
    </citation>
    <scope>NUCLEOTIDE SEQUENCE [LARGE SCALE GENOMIC DNA]</scope>
    <source>
        <strain evidence="4 5">19OD0592</strain>
    </source>
</reference>
<proteinExistence type="predicted"/>
<evidence type="ECO:0000313" key="4">
    <source>
        <dbReference type="EMBL" id="QOR48001.1"/>
    </source>
</evidence>
<evidence type="ECO:0000256" key="1">
    <source>
        <dbReference type="ARBA" id="ARBA00022801"/>
    </source>
</evidence>
<dbReference type="GO" id="GO:0016787">
    <property type="term" value="F:hydrolase activity"/>
    <property type="evidence" value="ECO:0007669"/>
    <property type="project" value="UniProtKB-KW"/>
</dbReference>
<dbReference type="AlphaFoldDB" id="A0A7M1R1K2"/>
<organism evidence="4 5">
    <name type="scientific">Trueperella pecoris</name>
    <dbReference type="NCBI Taxonomy" id="2733571"/>
    <lineage>
        <taxon>Bacteria</taxon>
        <taxon>Bacillati</taxon>
        <taxon>Actinomycetota</taxon>
        <taxon>Actinomycetes</taxon>
        <taxon>Actinomycetales</taxon>
        <taxon>Actinomycetaceae</taxon>
        <taxon>Trueperella</taxon>
    </lineage>
</organism>
<dbReference type="EMBL" id="CP063212">
    <property type="protein sequence ID" value="QOR48001.1"/>
    <property type="molecule type" value="Genomic_DNA"/>
</dbReference>
<keyword evidence="3" id="KW-0812">Transmembrane</keyword>
<gene>
    <name evidence="4" type="ORF">INS90_01470</name>
</gene>
<evidence type="ECO:0000313" key="5">
    <source>
        <dbReference type="Proteomes" id="UP000594961"/>
    </source>
</evidence>
<accession>A0A7M1R1K2</accession>
<feature type="active site" description="Acyl-thioester intermediate" evidence="2">
    <location>
        <position position="230"/>
    </location>
</feature>
<dbReference type="Gene3D" id="2.40.260.10">
    <property type="entry name" value="Sortase"/>
    <property type="match status" value="1"/>
</dbReference>
<dbReference type="Proteomes" id="UP000594961">
    <property type="component" value="Chromosome"/>
</dbReference>
<sequence>MPRHRTNHSIAAPRRWIFPKLAAFGSSIMLLGVMLAVYPLTASWFSQYHQSALIARVADEQKGLPSQQIDTRIAEAREYNRLLVGGVIVEANQNKASANVESEGRFDYYSLLNGSSAVMGRLRIDTIDVDLPIYHGTSDATLAKGVGHLRGTALPVGGRSQRPVLTAHRGLPESTLFNDLDRVALGDTFVIETFGEVLTYRVVDTQVIDPADTESISVVDGKDLVSLITCTPLGVNTHRILVTGERITPTPIADVERAGNTPDLPGFPWWAVFAGLAVVACVVTVWHAGYAEARKSRGAAAHEPSA</sequence>
<dbReference type="InterPro" id="IPR023365">
    <property type="entry name" value="Sortase_dom-sf"/>
</dbReference>
<feature type="transmembrane region" description="Helical" evidence="3">
    <location>
        <begin position="267"/>
        <end position="288"/>
    </location>
</feature>
<dbReference type="RefSeq" id="WP_197553898.1">
    <property type="nucleotide sequence ID" value="NZ_CP063212.1"/>
</dbReference>
<dbReference type="NCBIfam" id="TIGR01076">
    <property type="entry name" value="sortase_fam"/>
    <property type="match status" value="1"/>
</dbReference>
<evidence type="ECO:0000256" key="3">
    <source>
        <dbReference type="SAM" id="Phobius"/>
    </source>
</evidence>